<gene>
    <name evidence="1" type="ORF">Asru_0193_08</name>
</gene>
<keyword evidence="2" id="KW-1185">Reference proteome</keyword>
<evidence type="ECO:0000313" key="2">
    <source>
        <dbReference type="Proteomes" id="UP000032680"/>
    </source>
</evidence>
<dbReference type="SUPFAM" id="SSF52540">
    <property type="entry name" value="P-loop containing nucleoside triphosphate hydrolases"/>
    <property type="match status" value="1"/>
</dbReference>
<comment type="caution">
    <text evidence="1">The sequence shown here is derived from an EMBL/GenBank/DDBJ whole genome shotgun (WGS) entry which is preliminary data.</text>
</comment>
<name>A0A0D6P592_9PROT</name>
<dbReference type="InterPro" id="IPR027417">
    <property type="entry name" value="P-loop_NTPase"/>
</dbReference>
<sequence>MPLGQPSPAYPDGHGRPVLTFDDVAETLEARIRAARLIAIDGLPCAGKTTLAVHLATRFGLPILAFDDFYRPEHTWPRDIAPSFPYPFIRVDEFRSAITALHAAGGCDYVPFDWTTRCLLADPMPLHPEGPLIVEGCSVLDPVLRPLYDLALFIESDAPSIIEARRFRDGGIDDEAAWRALFLPSVDLYMATQPSLRADVVVRGRGA</sequence>
<dbReference type="EMBL" id="BANB01000193">
    <property type="protein sequence ID" value="GAN76930.1"/>
    <property type="molecule type" value="Genomic_DNA"/>
</dbReference>
<reference evidence="1 2" key="1">
    <citation type="submission" date="2012-11" db="EMBL/GenBank/DDBJ databases">
        <title>Whole genome sequence of Acidisphaera rubrifaciens HS-AP3.</title>
        <authorList>
            <person name="Azuma Y."/>
            <person name="Higashiura N."/>
            <person name="Hirakawa H."/>
            <person name="Matsushita K."/>
        </authorList>
    </citation>
    <scope>NUCLEOTIDE SEQUENCE [LARGE SCALE GENOMIC DNA]</scope>
    <source>
        <strain evidence="1 2">HS-AP3</strain>
    </source>
</reference>
<organism evidence="1 2">
    <name type="scientific">Acidisphaera rubrifaciens HS-AP3</name>
    <dbReference type="NCBI Taxonomy" id="1231350"/>
    <lineage>
        <taxon>Bacteria</taxon>
        <taxon>Pseudomonadati</taxon>
        <taxon>Pseudomonadota</taxon>
        <taxon>Alphaproteobacteria</taxon>
        <taxon>Acetobacterales</taxon>
        <taxon>Acetobacteraceae</taxon>
        <taxon>Acidisphaera</taxon>
    </lineage>
</organism>
<proteinExistence type="predicted"/>
<protein>
    <recommendedName>
        <fullName evidence="3">Uridine kinase</fullName>
    </recommendedName>
</protein>
<evidence type="ECO:0008006" key="3">
    <source>
        <dbReference type="Google" id="ProtNLM"/>
    </source>
</evidence>
<accession>A0A0D6P592</accession>
<dbReference type="Gene3D" id="3.40.50.300">
    <property type="entry name" value="P-loop containing nucleotide triphosphate hydrolases"/>
    <property type="match status" value="1"/>
</dbReference>
<dbReference type="AlphaFoldDB" id="A0A0D6P592"/>
<evidence type="ECO:0000313" key="1">
    <source>
        <dbReference type="EMBL" id="GAN76930.1"/>
    </source>
</evidence>
<dbReference type="Proteomes" id="UP000032680">
    <property type="component" value="Unassembled WGS sequence"/>
</dbReference>